<proteinExistence type="predicted"/>
<dbReference type="OrthoDB" id="412793at2759"/>
<reference evidence="1 2" key="1">
    <citation type="journal article" date="2019" name="Commun. Biol.">
        <title>The bagworm genome reveals a unique fibroin gene that provides high tensile strength.</title>
        <authorList>
            <person name="Kono N."/>
            <person name="Nakamura H."/>
            <person name="Ohtoshi R."/>
            <person name="Tomita M."/>
            <person name="Numata K."/>
            <person name="Arakawa K."/>
        </authorList>
    </citation>
    <scope>NUCLEOTIDE SEQUENCE [LARGE SCALE GENOMIC DNA]</scope>
</reference>
<organism evidence="1 2">
    <name type="scientific">Eumeta variegata</name>
    <name type="common">Bagworm moth</name>
    <name type="synonym">Eumeta japonica</name>
    <dbReference type="NCBI Taxonomy" id="151549"/>
    <lineage>
        <taxon>Eukaryota</taxon>
        <taxon>Metazoa</taxon>
        <taxon>Ecdysozoa</taxon>
        <taxon>Arthropoda</taxon>
        <taxon>Hexapoda</taxon>
        <taxon>Insecta</taxon>
        <taxon>Pterygota</taxon>
        <taxon>Neoptera</taxon>
        <taxon>Endopterygota</taxon>
        <taxon>Lepidoptera</taxon>
        <taxon>Glossata</taxon>
        <taxon>Ditrysia</taxon>
        <taxon>Tineoidea</taxon>
        <taxon>Psychidae</taxon>
        <taxon>Oiketicinae</taxon>
        <taxon>Eumeta</taxon>
    </lineage>
</organism>
<evidence type="ECO:0000313" key="1">
    <source>
        <dbReference type="EMBL" id="GBP69462.1"/>
    </source>
</evidence>
<sequence length="164" mass="18916">MDLRLLDRVLPKYVQTTIDATRSRTLLLQVLRNDPYPSTLSLPPHNLNIPFIFHRSSSPSLPGRAKRGLENSTTLNVCSMDDKIDSVCTLMKERRLYILCVNETKRNDSGGAIKCGSIETYWSGVDQSQRECRVNIRWHTARQRRKDYLVISVQEAFDKQLIHL</sequence>
<name>A0A4C1Y3Q2_EUMVA</name>
<keyword evidence="2" id="KW-1185">Reference proteome</keyword>
<evidence type="ECO:0000313" key="2">
    <source>
        <dbReference type="Proteomes" id="UP000299102"/>
    </source>
</evidence>
<accession>A0A4C1Y3Q2</accession>
<dbReference type="Proteomes" id="UP000299102">
    <property type="component" value="Unassembled WGS sequence"/>
</dbReference>
<comment type="caution">
    <text evidence="1">The sequence shown here is derived from an EMBL/GenBank/DDBJ whole genome shotgun (WGS) entry which is preliminary data.</text>
</comment>
<protein>
    <submittedName>
        <fullName evidence="1">Uncharacterized protein</fullName>
    </submittedName>
</protein>
<dbReference type="AlphaFoldDB" id="A0A4C1Y3Q2"/>
<dbReference type="EMBL" id="BGZK01001041">
    <property type="protein sequence ID" value="GBP69462.1"/>
    <property type="molecule type" value="Genomic_DNA"/>
</dbReference>
<gene>
    <name evidence="1" type="ORF">EVAR_48820_1</name>
</gene>